<reference evidence="2 3" key="1">
    <citation type="submission" date="2025-04" db="UniProtKB">
        <authorList>
            <consortium name="RefSeq"/>
        </authorList>
    </citation>
    <scope>IDENTIFICATION</scope>
    <source>
        <strain evidence="2 3">11010-0011.00</strain>
        <tissue evidence="2 3">Whole body</tissue>
    </source>
</reference>
<dbReference type="GeneID" id="115628912"/>
<organism evidence="1 2">
    <name type="scientific">Drosophila lebanonensis</name>
    <name type="common">Fruit fly</name>
    <name type="synonym">Scaptodrosophila lebanonensis</name>
    <dbReference type="NCBI Taxonomy" id="7225"/>
    <lineage>
        <taxon>Eukaryota</taxon>
        <taxon>Metazoa</taxon>
        <taxon>Ecdysozoa</taxon>
        <taxon>Arthropoda</taxon>
        <taxon>Hexapoda</taxon>
        <taxon>Insecta</taxon>
        <taxon>Pterygota</taxon>
        <taxon>Neoptera</taxon>
        <taxon>Endopterygota</taxon>
        <taxon>Diptera</taxon>
        <taxon>Brachycera</taxon>
        <taxon>Muscomorpha</taxon>
        <taxon>Ephydroidea</taxon>
        <taxon>Drosophilidae</taxon>
        <taxon>Scaptodrosophila</taxon>
    </lineage>
</organism>
<evidence type="ECO:0000313" key="3">
    <source>
        <dbReference type="RefSeq" id="XP_030381035.1"/>
    </source>
</evidence>
<protein>
    <submittedName>
        <fullName evidence="2 3">Uncharacterized protein LOC115628912</fullName>
    </submittedName>
</protein>
<dbReference type="RefSeq" id="XP_030381034.1">
    <property type="nucleotide sequence ID" value="XM_030525174.1"/>
</dbReference>
<accession>A0A6J2TY26</accession>
<dbReference type="AlphaFoldDB" id="A0A6J2TY26"/>
<dbReference type="RefSeq" id="XP_030381035.1">
    <property type="nucleotide sequence ID" value="XM_030525175.1"/>
</dbReference>
<keyword evidence="1" id="KW-1185">Reference proteome</keyword>
<evidence type="ECO:0000313" key="1">
    <source>
        <dbReference type="Proteomes" id="UP000504634"/>
    </source>
</evidence>
<proteinExistence type="predicted"/>
<gene>
    <name evidence="2 3" type="primary">LOC115628912</name>
</gene>
<dbReference type="Proteomes" id="UP000504634">
    <property type="component" value="Unplaced"/>
</dbReference>
<sequence length="183" mass="21812">MFRHTQKFRTSDDMLVKVPGRWMRFLKFVTTLVASTATTPKIVPIDHPMRLFKNVLDWVQIHELEAHQELFPQEDGPKICDNPVDVVLYMAQLSFEDIKLFTKLPSHELFATMNVAGHLGCTEMQQMARIYIEYTTRHLNFKERSKFFAKQIEISKEDDWALDYDWELQQEINNLKVRHYYEV</sequence>
<evidence type="ECO:0000313" key="2">
    <source>
        <dbReference type="RefSeq" id="XP_030381034.1"/>
    </source>
</evidence>
<name>A0A6J2TY26_DROLE</name>